<keyword evidence="5" id="KW-0598">Phosphotransferase system</keyword>
<dbReference type="GO" id="GO:0009401">
    <property type="term" value="P:phosphoenolpyruvate-dependent sugar phosphotransferase system"/>
    <property type="evidence" value="ECO:0007669"/>
    <property type="project" value="UniProtKB-KW"/>
</dbReference>
<dbReference type="InterPro" id="IPR001127">
    <property type="entry name" value="PTS_EIIA_1_perm"/>
</dbReference>
<keyword evidence="9" id="KW-1185">Reference proteome</keyword>
<evidence type="ECO:0000259" key="7">
    <source>
        <dbReference type="PROSITE" id="PS51093"/>
    </source>
</evidence>
<dbReference type="RefSeq" id="WP_135348616.1">
    <property type="nucleotide sequence ID" value="NZ_SRJD01000010.1"/>
</dbReference>
<dbReference type="GO" id="GO:0005737">
    <property type="term" value="C:cytoplasm"/>
    <property type="evidence" value="ECO:0007669"/>
    <property type="project" value="UniProtKB-SubCell"/>
</dbReference>
<dbReference type="SUPFAM" id="SSF51261">
    <property type="entry name" value="Duplicated hybrid motif"/>
    <property type="match status" value="1"/>
</dbReference>
<dbReference type="FunFam" id="2.70.70.10:FF:000001">
    <property type="entry name" value="PTS system glucose-specific IIA component"/>
    <property type="match status" value="1"/>
</dbReference>
<evidence type="ECO:0000256" key="1">
    <source>
        <dbReference type="ARBA" id="ARBA00004496"/>
    </source>
</evidence>
<dbReference type="OrthoDB" id="92465at2"/>
<name>A0A4Z0GPR8_9BACL</name>
<evidence type="ECO:0000256" key="2">
    <source>
        <dbReference type="ARBA" id="ARBA00022448"/>
    </source>
</evidence>
<dbReference type="PANTHER" id="PTHR45008:SF1">
    <property type="entry name" value="PTS SYSTEM GLUCOSE-SPECIFIC EIIA COMPONENT"/>
    <property type="match status" value="1"/>
</dbReference>
<keyword evidence="2" id="KW-0813">Transport</keyword>
<dbReference type="PANTHER" id="PTHR45008">
    <property type="entry name" value="PTS SYSTEM GLUCOSE-SPECIFIC EIIA COMPONENT"/>
    <property type="match status" value="1"/>
</dbReference>
<dbReference type="EMBL" id="SRJD01000010">
    <property type="protein sequence ID" value="TGA97952.1"/>
    <property type="molecule type" value="Genomic_DNA"/>
</dbReference>
<evidence type="ECO:0000256" key="3">
    <source>
        <dbReference type="ARBA" id="ARBA00022597"/>
    </source>
</evidence>
<sequence length="171" mass="18683">MSFLNKLFKKKDQINQPDDLSEKEIAAAGEFYPPLKGEIIPLTDVPDSVFSEKMLGDGFAIIPENNMVRSPVNGEVTNIFPTKHALSLSAEDGHELLIHVGVQTVALKGDGFEPLVKDGDTVRKGSRLLKVDFSKISKMAPSTITSVVFTNLKDGEKVVLDGNKVSLQMKK</sequence>
<feature type="domain" description="PTS EIIA type-1" evidence="7">
    <location>
        <begin position="47"/>
        <end position="151"/>
    </location>
</feature>
<comment type="caution">
    <text evidence="8">The sequence shown here is derived from an EMBL/GenBank/DDBJ whole genome shotgun (WGS) entry which is preliminary data.</text>
</comment>
<dbReference type="PROSITE" id="PS00371">
    <property type="entry name" value="PTS_EIIA_TYPE_1_HIS"/>
    <property type="match status" value="1"/>
</dbReference>
<evidence type="ECO:0000256" key="6">
    <source>
        <dbReference type="ARBA" id="ARBA00022777"/>
    </source>
</evidence>
<dbReference type="InterPro" id="IPR050890">
    <property type="entry name" value="PTS_EIIA_component"/>
</dbReference>
<dbReference type="Pfam" id="PF00358">
    <property type="entry name" value="PTS_EIIA_1"/>
    <property type="match status" value="1"/>
</dbReference>
<organism evidence="8 9">
    <name type="scientific">Sporolactobacillus shoreae</name>
    <dbReference type="NCBI Taxonomy" id="1465501"/>
    <lineage>
        <taxon>Bacteria</taxon>
        <taxon>Bacillati</taxon>
        <taxon>Bacillota</taxon>
        <taxon>Bacilli</taxon>
        <taxon>Bacillales</taxon>
        <taxon>Sporolactobacillaceae</taxon>
        <taxon>Sporolactobacillus</taxon>
    </lineage>
</organism>
<evidence type="ECO:0000256" key="4">
    <source>
        <dbReference type="ARBA" id="ARBA00022679"/>
    </source>
</evidence>
<dbReference type="Proteomes" id="UP000298347">
    <property type="component" value="Unassembled WGS sequence"/>
</dbReference>
<dbReference type="GO" id="GO:0016301">
    <property type="term" value="F:kinase activity"/>
    <property type="evidence" value="ECO:0007669"/>
    <property type="project" value="UniProtKB-KW"/>
</dbReference>
<dbReference type="PROSITE" id="PS51093">
    <property type="entry name" value="PTS_EIIA_TYPE_1"/>
    <property type="match status" value="1"/>
</dbReference>
<evidence type="ECO:0000313" key="8">
    <source>
        <dbReference type="EMBL" id="TGA97952.1"/>
    </source>
</evidence>
<dbReference type="InterPro" id="IPR011055">
    <property type="entry name" value="Dup_hybrid_motif"/>
</dbReference>
<dbReference type="Gene3D" id="2.70.70.10">
    <property type="entry name" value="Glucose Permease (Domain IIA)"/>
    <property type="match status" value="1"/>
</dbReference>
<gene>
    <name evidence="8" type="ORF">E4665_09790</name>
</gene>
<dbReference type="NCBIfam" id="TIGR00830">
    <property type="entry name" value="PTBA"/>
    <property type="match status" value="1"/>
</dbReference>
<keyword evidence="6" id="KW-0418">Kinase</keyword>
<evidence type="ECO:0000256" key="5">
    <source>
        <dbReference type="ARBA" id="ARBA00022683"/>
    </source>
</evidence>
<reference evidence="8 9" key="1">
    <citation type="journal article" date="2015" name="Int. J. Syst. Evol. Microbiol.">
        <title>Sporolactobacillus shoreae sp. nov. and Sporolactobacillus spathodeae sp. nov., two spore-forming lactic acid bacteria isolated from tree barks in Thailand.</title>
        <authorList>
            <person name="Thamacharoensuk T."/>
            <person name="Kitahara M."/>
            <person name="Ohkuma M."/>
            <person name="Thongchul N."/>
            <person name="Tanasupawat S."/>
        </authorList>
    </citation>
    <scope>NUCLEOTIDE SEQUENCE [LARGE SCALE GENOMIC DNA]</scope>
    <source>
        <strain evidence="8 9">BK92</strain>
    </source>
</reference>
<protein>
    <submittedName>
        <fullName evidence="8">PTS glucose transporter subunit IIA</fullName>
    </submittedName>
</protein>
<proteinExistence type="predicted"/>
<accession>A0A4Z0GPR8</accession>
<keyword evidence="4" id="KW-0808">Transferase</keyword>
<evidence type="ECO:0000313" key="9">
    <source>
        <dbReference type="Proteomes" id="UP000298347"/>
    </source>
</evidence>
<comment type="subcellular location">
    <subcellularLocation>
        <location evidence="1">Cytoplasm</location>
    </subcellularLocation>
</comment>
<keyword evidence="3 8" id="KW-0762">Sugar transport</keyword>
<dbReference type="AlphaFoldDB" id="A0A4Z0GPR8"/>